<accession>A0A840P3T0</accession>
<reference evidence="1 2" key="1">
    <citation type="submission" date="2020-08" db="EMBL/GenBank/DDBJ databases">
        <title>Genomic Encyclopedia of Type Strains, Phase IV (KMG-IV): sequencing the most valuable type-strain genomes for metagenomic binning, comparative biology and taxonomic classification.</title>
        <authorList>
            <person name="Goeker M."/>
        </authorList>
    </citation>
    <scope>NUCLEOTIDE SEQUENCE [LARGE SCALE GENOMIC DNA]</scope>
    <source>
        <strain evidence="1 2">DSM 45615</strain>
    </source>
</reference>
<organism evidence="1 2">
    <name type="scientific">Thermocatellispora tengchongensis</name>
    <dbReference type="NCBI Taxonomy" id="1073253"/>
    <lineage>
        <taxon>Bacteria</taxon>
        <taxon>Bacillati</taxon>
        <taxon>Actinomycetota</taxon>
        <taxon>Actinomycetes</taxon>
        <taxon>Streptosporangiales</taxon>
        <taxon>Streptosporangiaceae</taxon>
        <taxon>Thermocatellispora</taxon>
    </lineage>
</organism>
<name>A0A840P3T0_9ACTN</name>
<proteinExistence type="predicted"/>
<evidence type="ECO:0000313" key="1">
    <source>
        <dbReference type="EMBL" id="MBB5134022.1"/>
    </source>
</evidence>
<sequence length="179" mass="19639">MISVKMNDDAAALLGVLDGPGGAHPPGGLSADLRERLAEGIAWRGDVLTWASCPGMPDGASRCQTLTYWESSASSFHLEPYVLDEATMEELVAADGPPVIREDDQRLILQHGIAFALEFSRLVHALDPPCAVRCIVAVNETNGTFRFHRIRPDERWNTADLDTYELDKLVEIDIEPAAR</sequence>
<comment type="caution">
    <text evidence="1">The sequence shown here is derived from an EMBL/GenBank/DDBJ whole genome shotgun (WGS) entry which is preliminary data.</text>
</comment>
<dbReference type="Proteomes" id="UP000578449">
    <property type="component" value="Unassembled WGS sequence"/>
</dbReference>
<keyword evidence="2" id="KW-1185">Reference proteome</keyword>
<protein>
    <submittedName>
        <fullName evidence="1">Uncharacterized protein</fullName>
    </submittedName>
</protein>
<evidence type="ECO:0000313" key="2">
    <source>
        <dbReference type="Proteomes" id="UP000578449"/>
    </source>
</evidence>
<gene>
    <name evidence="1" type="ORF">HNP84_003748</name>
</gene>
<dbReference type="EMBL" id="JACHGN010000007">
    <property type="protein sequence ID" value="MBB5134022.1"/>
    <property type="molecule type" value="Genomic_DNA"/>
</dbReference>
<dbReference type="AlphaFoldDB" id="A0A840P3T0"/>
<dbReference type="RefSeq" id="WP_185050939.1">
    <property type="nucleotide sequence ID" value="NZ_BAABIX010000061.1"/>
</dbReference>